<dbReference type="GO" id="GO:0005905">
    <property type="term" value="C:clathrin-coated pit"/>
    <property type="evidence" value="ECO:0007669"/>
    <property type="project" value="TreeGrafter"/>
</dbReference>
<dbReference type="InterPro" id="IPR013809">
    <property type="entry name" value="ENTH"/>
</dbReference>
<evidence type="ECO:0000256" key="1">
    <source>
        <dbReference type="ARBA" id="ARBA00004132"/>
    </source>
</evidence>
<keyword evidence="4" id="KW-0968">Cytoplasmic vesicle</keyword>
<protein>
    <recommendedName>
        <fullName evidence="5">ENTH domain-containing protein</fullName>
    </recommendedName>
</protein>
<dbReference type="InterPro" id="IPR011417">
    <property type="entry name" value="ANTH_dom"/>
</dbReference>
<evidence type="ECO:0000313" key="6">
    <source>
        <dbReference type="EMBL" id="KAK9153438.1"/>
    </source>
</evidence>
<name>A0AAP0KKK3_9MAGN</name>
<evidence type="ECO:0000256" key="4">
    <source>
        <dbReference type="ARBA" id="ARBA00023329"/>
    </source>
</evidence>
<dbReference type="GO" id="GO:0005545">
    <property type="term" value="F:1-phosphatidylinositol binding"/>
    <property type="evidence" value="ECO:0007669"/>
    <property type="project" value="TreeGrafter"/>
</dbReference>
<evidence type="ECO:0000256" key="3">
    <source>
        <dbReference type="ARBA" id="ARBA00023034"/>
    </source>
</evidence>
<evidence type="ECO:0000256" key="2">
    <source>
        <dbReference type="ARBA" id="ARBA00004555"/>
    </source>
</evidence>
<dbReference type="Pfam" id="PF07651">
    <property type="entry name" value="ANTH"/>
    <property type="match status" value="1"/>
</dbReference>
<sequence>MTHDDDPAAEKYVRAILTLTSYSRAYVNTVSKRLGKTKDWVVALKALMLVLRLLKEGDPGFQQENILSNAFSHSDKF</sequence>
<dbReference type="GO" id="GO:0030136">
    <property type="term" value="C:clathrin-coated vesicle"/>
    <property type="evidence" value="ECO:0007669"/>
    <property type="project" value="UniProtKB-SubCell"/>
</dbReference>
<dbReference type="PANTHER" id="PTHR22951:SF13">
    <property type="entry name" value="ASSEMBLY PROTEIN, PUTATIVE, EXPRESSED-RELATED"/>
    <property type="match status" value="1"/>
</dbReference>
<dbReference type="GO" id="GO:0048268">
    <property type="term" value="P:clathrin coat assembly"/>
    <property type="evidence" value="ECO:0007669"/>
    <property type="project" value="InterPro"/>
</dbReference>
<dbReference type="GO" id="GO:0005794">
    <property type="term" value="C:Golgi apparatus"/>
    <property type="evidence" value="ECO:0007669"/>
    <property type="project" value="UniProtKB-SubCell"/>
</dbReference>
<proteinExistence type="predicted"/>
<keyword evidence="7" id="KW-1185">Reference proteome</keyword>
<reference evidence="6 7" key="1">
    <citation type="submission" date="2024-01" db="EMBL/GenBank/DDBJ databases">
        <title>Genome assemblies of Stephania.</title>
        <authorList>
            <person name="Yang L."/>
        </authorList>
    </citation>
    <scope>NUCLEOTIDE SEQUENCE [LARGE SCALE GENOMIC DNA]</scope>
    <source>
        <strain evidence="6">QJT</strain>
        <tissue evidence="6">Leaf</tissue>
    </source>
</reference>
<evidence type="ECO:0000313" key="7">
    <source>
        <dbReference type="Proteomes" id="UP001417504"/>
    </source>
</evidence>
<comment type="subcellular location">
    <subcellularLocation>
        <location evidence="1">Cytoplasmic vesicle</location>
        <location evidence="1">Clathrin-coated vesicle</location>
    </subcellularLocation>
    <subcellularLocation>
        <location evidence="2">Golgi apparatus</location>
    </subcellularLocation>
</comment>
<dbReference type="SUPFAM" id="SSF48464">
    <property type="entry name" value="ENTH/VHS domain"/>
    <property type="match status" value="1"/>
</dbReference>
<dbReference type="EMBL" id="JBBNAE010000001">
    <property type="protein sequence ID" value="KAK9153438.1"/>
    <property type="molecule type" value="Genomic_DNA"/>
</dbReference>
<dbReference type="GO" id="GO:0006900">
    <property type="term" value="P:vesicle budding from membrane"/>
    <property type="evidence" value="ECO:0007669"/>
    <property type="project" value="TreeGrafter"/>
</dbReference>
<dbReference type="PROSITE" id="PS50942">
    <property type="entry name" value="ENTH"/>
    <property type="match status" value="1"/>
</dbReference>
<dbReference type="InterPro" id="IPR008942">
    <property type="entry name" value="ENTH_VHS"/>
</dbReference>
<evidence type="ECO:0000259" key="5">
    <source>
        <dbReference type="PROSITE" id="PS50942"/>
    </source>
</evidence>
<dbReference type="Proteomes" id="UP001417504">
    <property type="component" value="Unassembled WGS sequence"/>
</dbReference>
<dbReference type="PANTHER" id="PTHR22951">
    <property type="entry name" value="CLATHRIN ASSEMBLY PROTEIN"/>
    <property type="match status" value="1"/>
</dbReference>
<gene>
    <name evidence="6" type="ORF">Sjap_000918</name>
</gene>
<keyword evidence="3" id="KW-0333">Golgi apparatus</keyword>
<dbReference type="GO" id="GO:0072583">
    <property type="term" value="P:clathrin-dependent endocytosis"/>
    <property type="evidence" value="ECO:0007669"/>
    <property type="project" value="InterPro"/>
</dbReference>
<dbReference type="GO" id="GO:0005546">
    <property type="term" value="F:phosphatidylinositol-4,5-bisphosphate binding"/>
    <property type="evidence" value="ECO:0007669"/>
    <property type="project" value="TreeGrafter"/>
</dbReference>
<dbReference type="Gene3D" id="1.25.40.90">
    <property type="match status" value="1"/>
</dbReference>
<dbReference type="AlphaFoldDB" id="A0AAP0KKK3"/>
<dbReference type="GO" id="GO:0000149">
    <property type="term" value="F:SNARE binding"/>
    <property type="evidence" value="ECO:0007669"/>
    <property type="project" value="TreeGrafter"/>
</dbReference>
<feature type="domain" description="ENTH" evidence="5">
    <location>
        <begin position="1"/>
        <end position="77"/>
    </location>
</feature>
<dbReference type="GO" id="GO:0032050">
    <property type="term" value="F:clathrin heavy chain binding"/>
    <property type="evidence" value="ECO:0007669"/>
    <property type="project" value="TreeGrafter"/>
</dbReference>
<organism evidence="6 7">
    <name type="scientific">Stephania japonica</name>
    <dbReference type="NCBI Taxonomy" id="461633"/>
    <lineage>
        <taxon>Eukaryota</taxon>
        <taxon>Viridiplantae</taxon>
        <taxon>Streptophyta</taxon>
        <taxon>Embryophyta</taxon>
        <taxon>Tracheophyta</taxon>
        <taxon>Spermatophyta</taxon>
        <taxon>Magnoliopsida</taxon>
        <taxon>Ranunculales</taxon>
        <taxon>Menispermaceae</taxon>
        <taxon>Menispermoideae</taxon>
        <taxon>Cissampelideae</taxon>
        <taxon>Stephania</taxon>
    </lineage>
</organism>
<dbReference type="InterPro" id="IPR045192">
    <property type="entry name" value="AP180-like"/>
</dbReference>
<accession>A0AAP0KKK3</accession>
<comment type="caution">
    <text evidence="6">The sequence shown here is derived from an EMBL/GenBank/DDBJ whole genome shotgun (WGS) entry which is preliminary data.</text>
</comment>